<dbReference type="HOGENOM" id="CLU_808745_0_0_11"/>
<proteinExistence type="predicted"/>
<feature type="domain" description="N-acetyltransferase" evidence="1">
    <location>
        <begin position="176"/>
        <end position="343"/>
    </location>
</feature>
<dbReference type="Gene3D" id="3.40.630.30">
    <property type="match status" value="2"/>
</dbReference>
<dbReference type="InterPro" id="IPR016181">
    <property type="entry name" value="Acyl_CoA_acyltransferase"/>
</dbReference>
<feature type="domain" description="N-acetyltransferase" evidence="1">
    <location>
        <begin position="12"/>
        <end position="173"/>
    </location>
</feature>
<dbReference type="eggNOG" id="COG1670">
    <property type="taxonomic scope" value="Bacteria"/>
</dbReference>
<dbReference type="InterPro" id="IPR000182">
    <property type="entry name" value="GNAT_dom"/>
</dbReference>
<dbReference type="STRING" id="1193181.BN10_680046"/>
<dbReference type="PANTHER" id="PTHR43792">
    <property type="entry name" value="GNAT FAMILY, PUTATIVE (AFU_ORTHOLOGUE AFUA_3G00765)-RELATED-RELATED"/>
    <property type="match status" value="1"/>
</dbReference>
<keyword evidence="2" id="KW-0808">Transferase</keyword>
<reference evidence="2 3" key="1">
    <citation type="journal article" date="2013" name="ISME J.">
        <title>A metabolic model for members of the genus Tetrasphaera involved in enhanced biological phosphorus removal.</title>
        <authorList>
            <person name="Kristiansen R."/>
            <person name="Nguyen H.T.T."/>
            <person name="Saunders A.M."/>
            <person name="Nielsen J.L."/>
            <person name="Wimmer R."/>
            <person name="Le V.Q."/>
            <person name="McIlroy S.J."/>
            <person name="Petrovski S."/>
            <person name="Seviour R.J."/>
            <person name="Calteau A."/>
            <person name="Nielsen K.L."/>
            <person name="Nielsen P.H."/>
        </authorList>
    </citation>
    <scope>NUCLEOTIDE SEQUENCE [LARGE SCALE GENOMIC DNA]</scope>
    <source>
        <strain evidence="2 3">Lp2</strain>
    </source>
</reference>
<evidence type="ECO:0000313" key="2">
    <source>
        <dbReference type="EMBL" id="CCH70820.1"/>
    </source>
</evidence>
<dbReference type="InterPro" id="IPR051531">
    <property type="entry name" value="N-acetyltransferase"/>
</dbReference>
<dbReference type="Pfam" id="PF13673">
    <property type="entry name" value="Acetyltransf_10"/>
    <property type="match status" value="1"/>
</dbReference>
<sequence>MPSAPDIATARLVLRAPSEADRDTWIALHRDPRTYAHAPHAMAASDEVASVQFDKVLAHWDREGYGYHLVEEQGQVVGCGGLKRNDDQAELNLYYRLVFGAVGQGLAREAARAWVAWGLEWLPTLPIVAAAAEHNAASVATARTCGLVPTSRRLLPGDPPEFGAAVILTAPRVEVVRTEGFDPVTLAQVLDLWVATTAAGGAVGFLPGDSRERHAEALAHHEADMVAGDVTAVLLRAPDTDRVVAIGFWQRPSNPLLHHRRMAYRVMTDPDLRGRNLGRLLMAAMHRVAREDGVEIGELGVRGGLQTETFYAGLGWVECGRLVGGIRVGPGDDRDDIWMMRRF</sequence>
<dbReference type="Proteomes" id="UP000013167">
    <property type="component" value="Unassembled WGS sequence"/>
</dbReference>
<dbReference type="SUPFAM" id="SSF55729">
    <property type="entry name" value="Acyl-CoA N-acyltransferases (Nat)"/>
    <property type="match status" value="2"/>
</dbReference>
<dbReference type="Pfam" id="PF13302">
    <property type="entry name" value="Acetyltransf_3"/>
    <property type="match status" value="1"/>
</dbReference>
<evidence type="ECO:0000259" key="1">
    <source>
        <dbReference type="PROSITE" id="PS51186"/>
    </source>
</evidence>
<dbReference type="eggNOG" id="COG1247">
    <property type="taxonomic scope" value="Bacteria"/>
</dbReference>
<dbReference type="GO" id="GO:0016747">
    <property type="term" value="F:acyltransferase activity, transferring groups other than amino-acyl groups"/>
    <property type="evidence" value="ECO:0007669"/>
    <property type="project" value="InterPro"/>
</dbReference>
<keyword evidence="3" id="KW-1185">Reference proteome</keyword>
<dbReference type="EMBL" id="CAIZ01000139">
    <property type="protein sequence ID" value="CCH70820.1"/>
    <property type="molecule type" value="Genomic_DNA"/>
</dbReference>
<organism evidence="2 3">
    <name type="scientific">Phycicoccus elongatus Lp2</name>
    <dbReference type="NCBI Taxonomy" id="1193181"/>
    <lineage>
        <taxon>Bacteria</taxon>
        <taxon>Bacillati</taxon>
        <taxon>Actinomycetota</taxon>
        <taxon>Actinomycetes</taxon>
        <taxon>Micrococcales</taxon>
        <taxon>Intrasporangiaceae</taxon>
        <taxon>Phycicoccus</taxon>
    </lineage>
</organism>
<dbReference type="RefSeq" id="WP_010850663.1">
    <property type="nucleotide sequence ID" value="NZ_HF570956.1"/>
</dbReference>
<protein>
    <submittedName>
        <fullName evidence="2">Putative acetyltransferase</fullName>
    </submittedName>
</protein>
<dbReference type="PANTHER" id="PTHR43792:SF1">
    <property type="entry name" value="N-ACETYLTRANSFERASE DOMAIN-CONTAINING PROTEIN"/>
    <property type="match status" value="1"/>
</dbReference>
<dbReference type="AlphaFoldDB" id="N0E4N2"/>
<accession>N0E4N2</accession>
<dbReference type="PROSITE" id="PS51186">
    <property type="entry name" value="GNAT"/>
    <property type="match status" value="2"/>
</dbReference>
<comment type="caution">
    <text evidence="2">The sequence shown here is derived from an EMBL/GenBank/DDBJ whole genome shotgun (WGS) entry which is preliminary data.</text>
</comment>
<gene>
    <name evidence="2" type="ORF">BN10_680046</name>
</gene>
<evidence type="ECO:0000313" key="3">
    <source>
        <dbReference type="Proteomes" id="UP000013167"/>
    </source>
</evidence>
<name>N0E4N2_9MICO</name>